<dbReference type="EMBL" id="JAHDVG010000463">
    <property type="protein sequence ID" value="KAH1187304.1"/>
    <property type="molecule type" value="Genomic_DNA"/>
</dbReference>
<reference evidence="1" key="1">
    <citation type="submission" date="2021-09" db="EMBL/GenBank/DDBJ databases">
        <title>The genome of Mauremys mutica provides insights into the evolution of semi-aquatic lifestyle.</title>
        <authorList>
            <person name="Gong S."/>
            <person name="Gao Y."/>
        </authorList>
    </citation>
    <scope>NUCLEOTIDE SEQUENCE</scope>
    <source>
        <strain evidence="1">MM-2020</strain>
        <tissue evidence="1">Muscle</tissue>
    </source>
</reference>
<dbReference type="AlphaFoldDB" id="A0A9D4BBV4"/>
<keyword evidence="2" id="KW-1185">Reference proteome</keyword>
<comment type="caution">
    <text evidence="1">The sequence shown here is derived from an EMBL/GenBank/DDBJ whole genome shotgun (WGS) entry which is preliminary data.</text>
</comment>
<proteinExistence type="predicted"/>
<dbReference type="Proteomes" id="UP000827986">
    <property type="component" value="Unassembled WGS sequence"/>
</dbReference>
<protein>
    <submittedName>
        <fullName evidence="1">Uncharacterized protein</fullName>
    </submittedName>
</protein>
<evidence type="ECO:0000313" key="2">
    <source>
        <dbReference type="Proteomes" id="UP000827986"/>
    </source>
</evidence>
<organism evidence="1 2">
    <name type="scientific">Mauremys mutica</name>
    <name type="common">yellowpond turtle</name>
    <dbReference type="NCBI Taxonomy" id="74926"/>
    <lineage>
        <taxon>Eukaryota</taxon>
        <taxon>Metazoa</taxon>
        <taxon>Chordata</taxon>
        <taxon>Craniata</taxon>
        <taxon>Vertebrata</taxon>
        <taxon>Euteleostomi</taxon>
        <taxon>Archelosauria</taxon>
        <taxon>Testudinata</taxon>
        <taxon>Testudines</taxon>
        <taxon>Cryptodira</taxon>
        <taxon>Durocryptodira</taxon>
        <taxon>Testudinoidea</taxon>
        <taxon>Geoemydidae</taxon>
        <taxon>Geoemydinae</taxon>
        <taxon>Mauremys</taxon>
    </lineage>
</organism>
<gene>
    <name evidence="1" type="ORF">KIL84_020053</name>
</gene>
<accession>A0A9D4BBV4</accession>
<name>A0A9D4BBV4_9SAUR</name>
<sequence length="131" mass="14936">MSWTWQGSRVDATTSKEQISLQLAFPKHLHHHFSRKSLIAGSYIGVSHNYAIAFPYRAAQPPHHSCDAMGYLEFYSFACSCTFLTKGHSLFIMVYLLGYNGNYLLYCSRITFADGLTKSTSQPIFLFFLNF</sequence>
<evidence type="ECO:0000313" key="1">
    <source>
        <dbReference type="EMBL" id="KAH1187304.1"/>
    </source>
</evidence>